<reference evidence="1" key="1">
    <citation type="submission" date="2023-06" db="EMBL/GenBank/DDBJ databases">
        <authorList>
            <person name="Kurt Z."/>
        </authorList>
    </citation>
    <scope>NUCLEOTIDE SEQUENCE</scope>
</reference>
<evidence type="ECO:0000313" key="3">
    <source>
        <dbReference type="Proteomes" id="UP001642409"/>
    </source>
</evidence>
<evidence type="ECO:0000313" key="2">
    <source>
        <dbReference type="EMBL" id="CAL6087419.1"/>
    </source>
</evidence>
<evidence type="ECO:0000313" key="1">
    <source>
        <dbReference type="EMBL" id="CAI9966341.1"/>
    </source>
</evidence>
<organism evidence="1">
    <name type="scientific">Hexamita inflata</name>
    <dbReference type="NCBI Taxonomy" id="28002"/>
    <lineage>
        <taxon>Eukaryota</taxon>
        <taxon>Metamonada</taxon>
        <taxon>Diplomonadida</taxon>
        <taxon>Hexamitidae</taxon>
        <taxon>Hexamitinae</taxon>
        <taxon>Hexamita</taxon>
    </lineage>
</organism>
<proteinExistence type="predicted"/>
<sequence>MNKQQRLKISIEQCQQLKQLFCEYINSVYSKNFTNFDDAYVYYYQLTIGEKRQFRKWHEIDENINHRNNCKKSFSYKYVTEVLAAKRQSKWSKPDLERAKQLANTEFQLIQDKILTDLSKKEILTIRSKLIDTVYNQVKNNECTAKSMKDMLRNVFNKLIMKALQHNQQINTSVSTLFDIE</sequence>
<comment type="caution">
    <text evidence="1">The sequence shown here is derived from an EMBL/GenBank/DDBJ whole genome shotgun (WGS) entry which is preliminary data.</text>
</comment>
<dbReference type="EMBL" id="CATOUU010001006">
    <property type="protein sequence ID" value="CAI9966341.1"/>
    <property type="molecule type" value="Genomic_DNA"/>
</dbReference>
<dbReference type="EMBL" id="CAXDID020000401">
    <property type="protein sequence ID" value="CAL6087419.1"/>
    <property type="molecule type" value="Genomic_DNA"/>
</dbReference>
<reference evidence="2 3" key="2">
    <citation type="submission" date="2024-07" db="EMBL/GenBank/DDBJ databases">
        <authorList>
            <person name="Akdeniz Z."/>
        </authorList>
    </citation>
    <scope>NUCLEOTIDE SEQUENCE [LARGE SCALE GENOMIC DNA]</scope>
</reference>
<keyword evidence="3" id="KW-1185">Reference proteome</keyword>
<dbReference type="AlphaFoldDB" id="A0AA86UVJ4"/>
<protein>
    <submittedName>
        <fullName evidence="2">Hypothetical_protein</fullName>
    </submittedName>
</protein>
<name>A0AA86UVJ4_9EUKA</name>
<gene>
    <name evidence="1" type="ORF">HINF_LOCUS53986</name>
    <name evidence="2" type="ORF">HINF_LOCUS63636</name>
</gene>
<accession>A0AA86UVJ4</accession>
<dbReference type="Proteomes" id="UP001642409">
    <property type="component" value="Unassembled WGS sequence"/>
</dbReference>